<name>A0ABS5VYS0_9BACT</name>
<evidence type="ECO:0000313" key="2">
    <source>
        <dbReference type="EMBL" id="MBT1706461.1"/>
    </source>
</evidence>
<organism evidence="2 3">
    <name type="scientific">Chryseosolibacter indicus</name>
    <dbReference type="NCBI Taxonomy" id="2782351"/>
    <lineage>
        <taxon>Bacteria</taxon>
        <taxon>Pseudomonadati</taxon>
        <taxon>Bacteroidota</taxon>
        <taxon>Cytophagia</taxon>
        <taxon>Cytophagales</taxon>
        <taxon>Chryseotaleaceae</taxon>
        <taxon>Chryseosolibacter</taxon>
    </lineage>
</organism>
<keyword evidence="3" id="KW-1185">Reference proteome</keyword>
<keyword evidence="1" id="KW-0812">Transmembrane</keyword>
<feature type="transmembrane region" description="Helical" evidence="1">
    <location>
        <begin position="29"/>
        <end position="54"/>
    </location>
</feature>
<dbReference type="EMBL" id="JAHESD010000116">
    <property type="protein sequence ID" value="MBT1706461.1"/>
    <property type="molecule type" value="Genomic_DNA"/>
</dbReference>
<accession>A0ABS5VYS0</accession>
<evidence type="ECO:0008006" key="4">
    <source>
        <dbReference type="Google" id="ProtNLM"/>
    </source>
</evidence>
<reference evidence="2 3" key="1">
    <citation type="submission" date="2021-05" db="EMBL/GenBank/DDBJ databases">
        <title>A Polyphasic approach of four new species of the genus Ohtaekwangia: Ohtaekwangia histidinii sp. nov., Ohtaekwangia cretensis sp. nov., Ohtaekwangia indiensis sp. nov., Ohtaekwangia reichenbachii sp. nov. from diverse environment.</title>
        <authorList>
            <person name="Octaviana S."/>
        </authorList>
    </citation>
    <scope>NUCLEOTIDE SEQUENCE [LARGE SCALE GENOMIC DNA]</scope>
    <source>
        <strain evidence="2 3">PWU20</strain>
    </source>
</reference>
<dbReference type="RefSeq" id="WP_254157814.1">
    <property type="nucleotide sequence ID" value="NZ_JAHESD010000116.1"/>
</dbReference>
<feature type="transmembrane region" description="Helical" evidence="1">
    <location>
        <begin position="5"/>
        <end position="23"/>
    </location>
</feature>
<evidence type="ECO:0000256" key="1">
    <source>
        <dbReference type="SAM" id="Phobius"/>
    </source>
</evidence>
<dbReference type="Proteomes" id="UP000772618">
    <property type="component" value="Unassembled WGS sequence"/>
</dbReference>
<keyword evidence="1" id="KW-0472">Membrane</keyword>
<protein>
    <recommendedName>
        <fullName evidence="4">DUF2892 domain-containing protein</fullName>
    </recommendedName>
</protein>
<gene>
    <name evidence="2" type="ORF">KK060_24495</name>
</gene>
<comment type="caution">
    <text evidence="2">The sequence shown here is derived from an EMBL/GenBank/DDBJ whole genome shotgun (WGS) entry which is preliminary data.</text>
</comment>
<evidence type="ECO:0000313" key="3">
    <source>
        <dbReference type="Proteomes" id="UP000772618"/>
    </source>
</evidence>
<sequence>MYTPIVRVIILVLGLILGFYYYMTDNPTPALLTLFGVALVVWGYFKNGTVYLAWRKVKKQDFQQAERILSQTKYPELLKREQKGFYHFIKAMISANANDIDNAYINFKKALQFGVRTQNN</sequence>
<proteinExistence type="predicted"/>
<keyword evidence="1" id="KW-1133">Transmembrane helix</keyword>